<dbReference type="KEGG" id="maw:19252197"/>
<evidence type="ECO:0000313" key="1">
    <source>
        <dbReference type="EMBL" id="EFY86078.1"/>
    </source>
</evidence>
<dbReference type="Proteomes" id="UP000002499">
    <property type="component" value="Unassembled WGS sequence"/>
</dbReference>
<dbReference type="HOGENOM" id="CLU_1518221_0_0_1"/>
<dbReference type="eggNOG" id="ENOG502T63K">
    <property type="taxonomic scope" value="Eukaryota"/>
</dbReference>
<protein>
    <submittedName>
        <fullName evidence="1">Uncharacterized protein</fullName>
    </submittedName>
</protein>
<accession>E9EDD8</accession>
<sequence length="180" mass="21496">MSTEAGTVYVGAIALLSDKEKENDETDEATYDWVVTMYNDKMKQWCYWEVFDDGHDLKHAEMWRDEPPYIIGPAGSILFGKVRHEKANHVMNYMRTATPWYFKSDFQVIQYLFRVWQAMKWVYEGVEDVGDFDTHAHKAEKEIREAMDRTRVYRRLAPIPRCRTSWNRKKSLLDIVYHNK</sequence>
<organism evidence="2">
    <name type="scientific">Metarhizium acridum (strain CQMa 102)</name>
    <dbReference type="NCBI Taxonomy" id="655827"/>
    <lineage>
        <taxon>Eukaryota</taxon>
        <taxon>Fungi</taxon>
        <taxon>Dikarya</taxon>
        <taxon>Ascomycota</taxon>
        <taxon>Pezizomycotina</taxon>
        <taxon>Sordariomycetes</taxon>
        <taxon>Hypocreomycetidae</taxon>
        <taxon>Hypocreales</taxon>
        <taxon>Clavicipitaceae</taxon>
        <taxon>Metarhizium</taxon>
    </lineage>
</organism>
<name>E9EDD8_METAQ</name>
<keyword evidence="2" id="KW-1185">Reference proteome</keyword>
<gene>
    <name evidence="1" type="ORF">MAC_07886</name>
</gene>
<dbReference type="EMBL" id="GL698557">
    <property type="protein sequence ID" value="EFY86078.1"/>
    <property type="molecule type" value="Genomic_DNA"/>
</dbReference>
<proteinExistence type="predicted"/>
<dbReference type="OrthoDB" id="4933029at2759"/>
<dbReference type="InParanoid" id="E9EDD8"/>
<dbReference type="AlphaFoldDB" id="E9EDD8"/>
<reference evidence="1 2" key="1">
    <citation type="journal article" date="2011" name="PLoS Genet.">
        <title>Genome sequencing and comparative transcriptomics of the model entomopathogenic fungi Metarhizium anisopliae and M. acridum.</title>
        <authorList>
            <person name="Gao Q."/>
            <person name="Jin K."/>
            <person name="Ying S.H."/>
            <person name="Zhang Y."/>
            <person name="Xiao G."/>
            <person name="Shang Y."/>
            <person name="Duan Z."/>
            <person name="Hu X."/>
            <person name="Xie X.Q."/>
            <person name="Zhou G."/>
            <person name="Peng G."/>
            <person name="Luo Z."/>
            <person name="Huang W."/>
            <person name="Wang B."/>
            <person name="Fang W."/>
            <person name="Wang S."/>
            <person name="Zhong Y."/>
            <person name="Ma L.J."/>
            <person name="St Leger R.J."/>
            <person name="Zhao G.P."/>
            <person name="Pei Y."/>
            <person name="Feng M.G."/>
            <person name="Xia Y."/>
            <person name="Wang C."/>
        </authorList>
    </citation>
    <scope>NUCLEOTIDE SEQUENCE [LARGE SCALE GENOMIC DNA]</scope>
    <source>
        <strain evidence="1 2">CQMa 102</strain>
    </source>
</reference>
<dbReference type="GeneID" id="19252197"/>
<evidence type="ECO:0000313" key="2">
    <source>
        <dbReference type="Proteomes" id="UP000002499"/>
    </source>
</evidence>